<reference evidence="1 2" key="1">
    <citation type="submission" date="2013-01" db="EMBL/GenBank/DDBJ databases">
        <authorList>
            <person name="Harkins D.M."/>
            <person name="Durkin A.S."/>
            <person name="Brinkac L.M."/>
            <person name="Haft D.H."/>
            <person name="Selengut J.D."/>
            <person name="Sanka R."/>
            <person name="DePew J."/>
            <person name="Purushe J."/>
            <person name="Whelen A.C."/>
            <person name="Vinetz J.M."/>
            <person name="Sutton G.G."/>
            <person name="Nierman W.C."/>
            <person name="Fouts D.E."/>
        </authorList>
    </citation>
    <scope>NUCLEOTIDE SEQUENCE [LARGE SCALE GENOMIC DNA]</scope>
    <source>
        <strain evidence="1 2">2001034031</strain>
    </source>
</reference>
<dbReference type="EMBL" id="AKXB02000094">
    <property type="protein sequence ID" value="EMO89446.1"/>
    <property type="molecule type" value="Genomic_DNA"/>
</dbReference>
<protein>
    <submittedName>
        <fullName evidence="1">Uncharacterized protein</fullName>
    </submittedName>
</protein>
<proteinExistence type="predicted"/>
<dbReference type="Proteomes" id="UP000012138">
    <property type="component" value="Unassembled WGS sequence"/>
</dbReference>
<evidence type="ECO:0000313" key="1">
    <source>
        <dbReference type="EMBL" id="EMO89446.1"/>
    </source>
</evidence>
<gene>
    <name evidence="1" type="ORF">LEP1GSC024_1666</name>
</gene>
<comment type="caution">
    <text evidence="1">The sequence shown here is derived from an EMBL/GenBank/DDBJ whole genome shotgun (WGS) entry which is preliminary data.</text>
</comment>
<organism evidence="1 2">
    <name type="scientific">Leptospira noguchii str. 2001034031</name>
    <dbReference type="NCBI Taxonomy" id="1193053"/>
    <lineage>
        <taxon>Bacteria</taxon>
        <taxon>Pseudomonadati</taxon>
        <taxon>Spirochaetota</taxon>
        <taxon>Spirochaetia</taxon>
        <taxon>Leptospirales</taxon>
        <taxon>Leptospiraceae</taxon>
        <taxon>Leptospira</taxon>
    </lineage>
</organism>
<sequence>MGTLANLDFTIKFWKTILILKMECRNYYFFLLYFDLKHDP</sequence>
<accession>M6YC82</accession>
<name>M6YC82_9LEPT</name>
<dbReference type="AlphaFoldDB" id="M6YC82"/>
<evidence type="ECO:0000313" key="2">
    <source>
        <dbReference type="Proteomes" id="UP000012138"/>
    </source>
</evidence>